<feature type="transmembrane region" description="Helical" evidence="9">
    <location>
        <begin position="134"/>
        <end position="160"/>
    </location>
</feature>
<dbReference type="GO" id="GO:0015099">
    <property type="term" value="F:nickel cation transmembrane transporter activity"/>
    <property type="evidence" value="ECO:0007669"/>
    <property type="project" value="InterPro"/>
</dbReference>
<feature type="transmembrane region" description="Helical" evidence="9">
    <location>
        <begin position="62"/>
        <end position="84"/>
    </location>
</feature>
<feature type="region of interest" description="Disordered" evidence="8">
    <location>
        <begin position="18"/>
        <end position="41"/>
    </location>
</feature>
<dbReference type="InterPro" id="IPR011541">
    <property type="entry name" value="Ni/Co_transpt_high_affinity"/>
</dbReference>
<feature type="transmembrane region" description="Helical" evidence="9">
    <location>
        <begin position="424"/>
        <end position="444"/>
    </location>
</feature>
<keyword evidence="3" id="KW-0813">Transport</keyword>
<feature type="transmembrane region" description="Helical" evidence="9">
    <location>
        <begin position="172"/>
        <end position="198"/>
    </location>
</feature>
<evidence type="ECO:0000256" key="5">
    <source>
        <dbReference type="ARBA" id="ARBA00022692"/>
    </source>
</evidence>
<dbReference type="Proteomes" id="UP000237144">
    <property type="component" value="Unassembled WGS sequence"/>
</dbReference>
<evidence type="ECO:0000256" key="7">
    <source>
        <dbReference type="ARBA" id="ARBA00023136"/>
    </source>
</evidence>
<proteinExistence type="inferred from homology"/>
<feature type="transmembrane region" description="Helical" evidence="9">
    <location>
        <begin position="290"/>
        <end position="315"/>
    </location>
</feature>
<evidence type="ECO:0000313" key="11">
    <source>
        <dbReference type="Proteomes" id="UP000237144"/>
    </source>
</evidence>
<keyword evidence="5 9" id="KW-0812">Transmembrane</keyword>
<dbReference type="STRING" id="741276.A0A2S5B0X0"/>
<keyword evidence="7 9" id="KW-0472">Membrane</keyword>
<comment type="similarity">
    <text evidence="2">Belongs to the NiCoT transporter (TC 2.A.52) family.</text>
</comment>
<evidence type="ECO:0000313" key="10">
    <source>
        <dbReference type="EMBL" id="POY70428.1"/>
    </source>
</evidence>
<feature type="region of interest" description="Disordered" evidence="8">
    <location>
        <begin position="240"/>
        <end position="263"/>
    </location>
</feature>
<dbReference type="EMBL" id="PJQD01000117">
    <property type="protein sequence ID" value="POY70428.1"/>
    <property type="molecule type" value="Genomic_DNA"/>
</dbReference>
<dbReference type="InterPro" id="IPR004688">
    <property type="entry name" value="Ni/Co_transpt"/>
</dbReference>
<evidence type="ECO:0000256" key="3">
    <source>
        <dbReference type="ARBA" id="ARBA00022448"/>
    </source>
</evidence>
<feature type="compositionally biased region" description="Basic and acidic residues" evidence="8">
    <location>
        <begin position="221"/>
        <end position="232"/>
    </location>
</feature>
<keyword evidence="6 9" id="KW-1133">Transmembrane helix</keyword>
<keyword evidence="4" id="KW-0533">Nickel</keyword>
<comment type="subcellular location">
    <subcellularLocation>
        <location evidence="1">Endomembrane system</location>
        <topology evidence="1">Multi-pass membrane protein</topology>
    </subcellularLocation>
</comment>
<dbReference type="Pfam" id="PF03824">
    <property type="entry name" value="NicO"/>
    <property type="match status" value="2"/>
</dbReference>
<comment type="caution">
    <text evidence="10">The sequence shown here is derived from an EMBL/GenBank/DDBJ whole genome shotgun (WGS) entry which is preliminary data.</text>
</comment>
<dbReference type="PANTHER" id="PTHR31611:SF0">
    <property type="entry name" value="HIGH-AFFINITY NICKEL TRANSPORT PROTEIN NIC1"/>
    <property type="match status" value="1"/>
</dbReference>
<reference evidence="10 11" key="1">
    <citation type="journal article" date="2018" name="Front. Microbiol.">
        <title>Prospects for Fungal Bioremediation of Acidic Radioactive Waste Sites: Characterization and Genome Sequence of Rhodotorula taiwanensis MD1149.</title>
        <authorList>
            <person name="Tkavc R."/>
            <person name="Matrosova V.Y."/>
            <person name="Grichenko O.E."/>
            <person name="Gostincar C."/>
            <person name="Volpe R.P."/>
            <person name="Klimenkova P."/>
            <person name="Gaidamakova E.K."/>
            <person name="Zhou C.E."/>
            <person name="Stewart B.J."/>
            <person name="Lyman M.G."/>
            <person name="Malfatti S.A."/>
            <person name="Rubinfeld B."/>
            <person name="Courtot M."/>
            <person name="Singh J."/>
            <person name="Dalgard C.L."/>
            <person name="Hamilton T."/>
            <person name="Frey K.G."/>
            <person name="Gunde-Cimerman N."/>
            <person name="Dugan L."/>
            <person name="Daly M.J."/>
        </authorList>
    </citation>
    <scope>NUCLEOTIDE SEQUENCE [LARGE SCALE GENOMIC DNA]</scope>
    <source>
        <strain evidence="10 11">MD1149</strain>
    </source>
</reference>
<feature type="transmembrane region" description="Helical" evidence="9">
    <location>
        <begin position="327"/>
        <end position="348"/>
    </location>
</feature>
<evidence type="ECO:0000256" key="8">
    <source>
        <dbReference type="SAM" id="MobiDB-lite"/>
    </source>
</evidence>
<feature type="transmembrane region" description="Helical" evidence="9">
    <location>
        <begin position="485"/>
        <end position="507"/>
    </location>
</feature>
<keyword evidence="11" id="KW-1185">Reference proteome</keyword>
<feature type="region of interest" description="Disordered" evidence="8">
    <location>
        <begin position="213"/>
        <end position="232"/>
    </location>
</feature>
<evidence type="ECO:0008006" key="12">
    <source>
        <dbReference type="Google" id="ProtNLM"/>
    </source>
</evidence>
<dbReference type="PANTHER" id="PTHR31611">
    <property type="entry name" value="HIGH-AFFINITY NICKEL TRANSPORT PROTEIN NIC1"/>
    <property type="match status" value="1"/>
</dbReference>
<sequence length="523" mass="57167">MASDAAEERGDLILSATSPAASPASLDAPAAPSPIPAPRQSIPDRRRRFHFSRYRPSWRFTLVGRALALVTAELVANATIWIVAGIVFGTKEEKRGVLSLCVVAWTLGLRHALDMDHICAIDNVTRSLVAAGQTPVTVGLFFSLGHSTIVIAMTIAIIIATSAIDKVPDVSSIGGVIGVSVSASFLFLLAVINSVFLWQSLRQAKQRKHARQAAAAAELAEPERADEALRVPDKKLDDEEASLAESLEDERNPSSRKSAKVEQGGMMPMTSCIGRIGRPMFRLINRPWKMYPIGVLFGIGFDTASEISLLGISALASGQHHIPSSEIIILPLLFTAGMTAIDSLDSIFMLSAYTMPQRVVDAEHHHRRAPVSIMTEPPSKRSWRQWLKGVRLVEKRPTVEEREEELRVAAERAKMLPQTDQDKLVNISVVLTVVSILVALLISITEFMGLALEKCSSCSDAADNDSGLSGRWWRFWRAINDNSGYIGAGVVGLFVSVFAGWGIAHCWKKRQAKSSLKQERMME</sequence>
<dbReference type="GO" id="GO:0012505">
    <property type="term" value="C:endomembrane system"/>
    <property type="evidence" value="ECO:0007669"/>
    <property type="project" value="UniProtKB-SubCell"/>
</dbReference>
<gene>
    <name evidence="10" type="ORF">BMF94_6575</name>
</gene>
<evidence type="ECO:0000256" key="1">
    <source>
        <dbReference type="ARBA" id="ARBA00004127"/>
    </source>
</evidence>
<accession>A0A2S5B0X0</accession>
<protein>
    <recommendedName>
        <fullName evidence="12">Nickel/cobalt efflux system</fullName>
    </recommendedName>
</protein>
<dbReference type="OrthoDB" id="5197598at2759"/>
<name>A0A2S5B0X0_9BASI</name>
<evidence type="ECO:0000256" key="4">
    <source>
        <dbReference type="ARBA" id="ARBA00022596"/>
    </source>
</evidence>
<evidence type="ECO:0000256" key="2">
    <source>
        <dbReference type="ARBA" id="ARBA00010892"/>
    </source>
</evidence>
<dbReference type="GO" id="GO:0005886">
    <property type="term" value="C:plasma membrane"/>
    <property type="evidence" value="ECO:0007669"/>
    <property type="project" value="InterPro"/>
</dbReference>
<organism evidence="10 11">
    <name type="scientific">Rhodotorula taiwanensis</name>
    <dbReference type="NCBI Taxonomy" id="741276"/>
    <lineage>
        <taxon>Eukaryota</taxon>
        <taxon>Fungi</taxon>
        <taxon>Dikarya</taxon>
        <taxon>Basidiomycota</taxon>
        <taxon>Pucciniomycotina</taxon>
        <taxon>Microbotryomycetes</taxon>
        <taxon>Sporidiobolales</taxon>
        <taxon>Sporidiobolaceae</taxon>
        <taxon>Rhodotorula</taxon>
    </lineage>
</organism>
<evidence type="ECO:0000256" key="9">
    <source>
        <dbReference type="SAM" id="Phobius"/>
    </source>
</evidence>
<evidence type="ECO:0000256" key="6">
    <source>
        <dbReference type="ARBA" id="ARBA00022989"/>
    </source>
</evidence>
<dbReference type="AlphaFoldDB" id="A0A2S5B0X0"/>
<feature type="compositionally biased region" description="Low complexity" evidence="8">
    <location>
        <begin position="18"/>
        <end position="30"/>
    </location>
</feature>